<dbReference type="GO" id="GO:0003677">
    <property type="term" value="F:DNA binding"/>
    <property type="evidence" value="ECO:0007669"/>
    <property type="project" value="UniProtKB-UniRule"/>
</dbReference>
<dbReference type="AlphaFoldDB" id="A0A3M0GK17"/>
<sequence>MPRISAPTVVEHRAMVQQQLVDAAEQILRSGQPDALTASAVTAAVGIARNSIYRYVDSVDDLRGLVLARHLPSWLEAVDNELAAIEDPADRVAIWVRANLEQAARSGHGWLMGLGQTSVPSEATMKVMETAHATMRDVLANAWMRLAKDRETAMVAAGFTRGILEAGFKQLDAGRDPELVARMGEESARCLVATVTAQR</sequence>
<protein>
    <submittedName>
        <fullName evidence="4">TetR/AcrR family transcriptional regulator</fullName>
    </submittedName>
</protein>
<dbReference type="Proteomes" id="UP000275256">
    <property type="component" value="Unassembled WGS sequence"/>
</dbReference>
<evidence type="ECO:0000259" key="3">
    <source>
        <dbReference type="PROSITE" id="PS50977"/>
    </source>
</evidence>
<feature type="DNA-binding region" description="H-T-H motif" evidence="2">
    <location>
        <begin position="37"/>
        <end position="56"/>
    </location>
</feature>
<evidence type="ECO:0000256" key="2">
    <source>
        <dbReference type="PROSITE-ProRule" id="PRU00335"/>
    </source>
</evidence>
<dbReference type="OrthoDB" id="4709704at2"/>
<reference evidence="4 5" key="1">
    <citation type="submission" date="2018-10" db="EMBL/GenBank/DDBJ databases">
        <title>Tessaracoccus antarcticuss sp. nov., isolated from sediment.</title>
        <authorList>
            <person name="Zhou L.Y."/>
            <person name="Du Z.J."/>
        </authorList>
    </citation>
    <scope>NUCLEOTIDE SEQUENCE [LARGE SCALE GENOMIC DNA]</scope>
    <source>
        <strain evidence="4 5">JDX10</strain>
    </source>
</reference>
<evidence type="ECO:0000256" key="1">
    <source>
        <dbReference type="ARBA" id="ARBA00023125"/>
    </source>
</evidence>
<organism evidence="4 5">
    <name type="scientific">Tessaracoccus antarcticus</name>
    <dbReference type="NCBI Taxonomy" id="2479848"/>
    <lineage>
        <taxon>Bacteria</taxon>
        <taxon>Bacillati</taxon>
        <taxon>Actinomycetota</taxon>
        <taxon>Actinomycetes</taxon>
        <taxon>Propionibacteriales</taxon>
        <taxon>Propionibacteriaceae</taxon>
        <taxon>Tessaracoccus</taxon>
    </lineage>
</organism>
<comment type="caution">
    <text evidence="4">The sequence shown here is derived from an EMBL/GenBank/DDBJ whole genome shotgun (WGS) entry which is preliminary data.</text>
</comment>
<gene>
    <name evidence="4" type="ORF">EAX62_02260</name>
</gene>
<dbReference type="Gene3D" id="1.10.357.10">
    <property type="entry name" value="Tetracycline Repressor, domain 2"/>
    <property type="match status" value="1"/>
</dbReference>
<evidence type="ECO:0000313" key="4">
    <source>
        <dbReference type="EMBL" id="RMB61489.1"/>
    </source>
</evidence>
<dbReference type="InterPro" id="IPR001647">
    <property type="entry name" value="HTH_TetR"/>
</dbReference>
<dbReference type="SUPFAM" id="SSF46689">
    <property type="entry name" value="Homeodomain-like"/>
    <property type="match status" value="1"/>
</dbReference>
<dbReference type="RefSeq" id="WP_121900036.1">
    <property type="nucleotide sequence ID" value="NZ_REFW01000001.1"/>
</dbReference>
<evidence type="ECO:0000313" key="5">
    <source>
        <dbReference type="Proteomes" id="UP000275256"/>
    </source>
</evidence>
<name>A0A3M0GK17_9ACTN</name>
<dbReference type="InterPro" id="IPR009057">
    <property type="entry name" value="Homeodomain-like_sf"/>
</dbReference>
<dbReference type="PROSITE" id="PS50977">
    <property type="entry name" value="HTH_TETR_2"/>
    <property type="match status" value="1"/>
</dbReference>
<feature type="domain" description="HTH tetR-type" evidence="3">
    <location>
        <begin position="14"/>
        <end position="74"/>
    </location>
</feature>
<dbReference type="EMBL" id="REFW01000001">
    <property type="protein sequence ID" value="RMB61489.1"/>
    <property type="molecule type" value="Genomic_DNA"/>
</dbReference>
<keyword evidence="5" id="KW-1185">Reference proteome</keyword>
<accession>A0A3M0GK17</accession>
<proteinExistence type="predicted"/>
<keyword evidence="1 2" id="KW-0238">DNA-binding</keyword>